<dbReference type="Proteomes" id="UP000652761">
    <property type="component" value="Unassembled WGS sequence"/>
</dbReference>
<feature type="region of interest" description="Disordered" evidence="1">
    <location>
        <begin position="15"/>
        <end position="44"/>
    </location>
</feature>
<comment type="caution">
    <text evidence="2">The sequence shown here is derived from an EMBL/GenBank/DDBJ whole genome shotgun (WGS) entry which is preliminary data.</text>
</comment>
<proteinExistence type="predicted"/>
<keyword evidence="3" id="KW-1185">Reference proteome</keyword>
<dbReference type="EMBL" id="NMUH01000887">
    <property type="protein sequence ID" value="MQL86251.1"/>
    <property type="molecule type" value="Genomic_DNA"/>
</dbReference>
<evidence type="ECO:0000313" key="2">
    <source>
        <dbReference type="EMBL" id="MQL86251.1"/>
    </source>
</evidence>
<name>A0A843US96_COLES</name>
<sequence length="160" mass="18782">MFEFEFERRLQESGRIRRSRRGSYQEGNEKKFSRGGHAGGSAVDSNSYDTMISDFERMSTQESVGSYGGHSYHPESIGTDYSSSYSYLGSPYMYPPTAFFVSIPVYVFAPLEDVQMAQLNVVRPDYQMWDHYLRLFRQRYQTMMTWDEYHSNGGYFLIYM</sequence>
<organism evidence="2 3">
    <name type="scientific">Colocasia esculenta</name>
    <name type="common">Wild taro</name>
    <name type="synonym">Arum esculentum</name>
    <dbReference type="NCBI Taxonomy" id="4460"/>
    <lineage>
        <taxon>Eukaryota</taxon>
        <taxon>Viridiplantae</taxon>
        <taxon>Streptophyta</taxon>
        <taxon>Embryophyta</taxon>
        <taxon>Tracheophyta</taxon>
        <taxon>Spermatophyta</taxon>
        <taxon>Magnoliopsida</taxon>
        <taxon>Liliopsida</taxon>
        <taxon>Araceae</taxon>
        <taxon>Aroideae</taxon>
        <taxon>Colocasieae</taxon>
        <taxon>Colocasia</taxon>
    </lineage>
</organism>
<dbReference type="AlphaFoldDB" id="A0A843US96"/>
<gene>
    <name evidence="2" type="ORF">Taro_018781</name>
</gene>
<reference evidence="2" key="1">
    <citation type="submission" date="2017-07" db="EMBL/GenBank/DDBJ databases">
        <title>Taro Niue Genome Assembly and Annotation.</title>
        <authorList>
            <person name="Atibalentja N."/>
            <person name="Keating K."/>
            <person name="Fields C.J."/>
        </authorList>
    </citation>
    <scope>NUCLEOTIDE SEQUENCE</scope>
    <source>
        <strain evidence="2">Niue_2</strain>
        <tissue evidence="2">Leaf</tissue>
    </source>
</reference>
<protein>
    <submittedName>
        <fullName evidence="2">Uncharacterized protein</fullName>
    </submittedName>
</protein>
<accession>A0A843US96</accession>
<evidence type="ECO:0000256" key="1">
    <source>
        <dbReference type="SAM" id="MobiDB-lite"/>
    </source>
</evidence>
<evidence type="ECO:0000313" key="3">
    <source>
        <dbReference type="Proteomes" id="UP000652761"/>
    </source>
</evidence>